<evidence type="ECO:0000256" key="2">
    <source>
        <dbReference type="ARBA" id="ARBA00023114"/>
    </source>
</evidence>
<feature type="domain" description="Outer membrane protein OmpA-like transmembrane" evidence="4">
    <location>
        <begin position="22"/>
        <end position="168"/>
    </location>
</feature>
<keyword evidence="2" id="KW-0406">Ion transport</keyword>
<dbReference type="Gene3D" id="2.40.160.20">
    <property type="match status" value="1"/>
</dbReference>
<protein>
    <submittedName>
        <fullName evidence="5">Cell envelope biogenesis protein OmpA</fullName>
    </submittedName>
</protein>
<keyword evidence="2" id="KW-0812">Transmembrane</keyword>
<dbReference type="AlphaFoldDB" id="A0A2S7V7W5"/>
<evidence type="ECO:0000313" key="5">
    <source>
        <dbReference type="EMBL" id="PQJ58189.1"/>
    </source>
</evidence>
<evidence type="ECO:0000259" key="4">
    <source>
        <dbReference type="Pfam" id="PF01389"/>
    </source>
</evidence>
<dbReference type="GO" id="GO:0009279">
    <property type="term" value="C:cell outer membrane"/>
    <property type="evidence" value="ECO:0007669"/>
    <property type="project" value="InterPro"/>
</dbReference>
<dbReference type="GO" id="GO:0015288">
    <property type="term" value="F:porin activity"/>
    <property type="evidence" value="ECO:0007669"/>
    <property type="project" value="UniProtKB-KW"/>
</dbReference>
<sequence length="181" mass="18872">MKMQWLAKVSPLLLLSASAVGAENLYVGAKVGSVTADNFGPLVENRTSIDDSDTSYGLFVGYHIVDTLAIEGGYNYLGEYALKDVAGGGSYEASSFDVVLKASGNVTDSLALYAKAGVAAYDWKASGAGVKSDDSGIAPTIAFGSEFSITPAVKVGLEYQIYQDIGGVNIDSFNLALSHSF</sequence>
<comment type="caution">
    <text evidence="5">The sequence shown here is derived from an EMBL/GenBank/DDBJ whole genome shotgun (WGS) entry which is preliminary data.</text>
</comment>
<keyword evidence="2" id="KW-0813">Transport</keyword>
<proteinExistence type="inferred from homology"/>
<keyword evidence="2" id="KW-0626">Porin</keyword>
<reference evidence="5 6" key="1">
    <citation type="submission" date="2016-12" db="EMBL/GenBank/DDBJ databases">
        <title>Diversity of luminous bacteria.</title>
        <authorList>
            <person name="Yoshizawa S."/>
            <person name="Kogure K."/>
        </authorList>
    </citation>
    <scope>NUCLEOTIDE SEQUENCE [LARGE SCALE GENOMIC DNA]</scope>
    <source>
        <strain evidence="5 6">LC2-408</strain>
    </source>
</reference>
<feature type="chain" id="PRO_5015679000" evidence="3">
    <location>
        <begin position="22"/>
        <end position="181"/>
    </location>
</feature>
<dbReference type="GO" id="GO:0046930">
    <property type="term" value="C:pore complex"/>
    <property type="evidence" value="ECO:0007669"/>
    <property type="project" value="UniProtKB-KW"/>
</dbReference>
<keyword evidence="3" id="KW-0732">Signal</keyword>
<name>A0A2S7V7W5_9VIBR</name>
<evidence type="ECO:0000256" key="1">
    <source>
        <dbReference type="ARBA" id="ARBA00005710"/>
    </source>
</evidence>
<dbReference type="RefSeq" id="WP_105025718.1">
    <property type="nucleotide sequence ID" value="NZ_MSCI01000003.1"/>
</dbReference>
<dbReference type="SUPFAM" id="SSF56925">
    <property type="entry name" value="OMPA-like"/>
    <property type="match status" value="1"/>
</dbReference>
<dbReference type="Proteomes" id="UP000238707">
    <property type="component" value="Unassembled WGS sequence"/>
</dbReference>
<dbReference type="InterPro" id="IPR000498">
    <property type="entry name" value="OmpA-like_TM_dom"/>
</dbReference>
<organism evidence="5 6">
    <name type="scientific">Vibrio chagasii</name>
    <dbReference type="NCBI Taxonomy" id="170679"/>
    <lineage>
        <taxon>Bacteria</taxon>
        <taxon>Pseudomonadati</taxon>
        <taxon>Pseudomonadota</taxon>
        <taxon>Gammaproteobacteria</taxon>
        <taxon>Vibrionales</taxon>
        <taxon>Vibrionaceae</taxon>
        <taxon>Vibrio</taxon>
    </lineage>
</organism>
<accession>A0A2S7V7W5</accession>
<feature type="signal peptide" evidence="3">
    <location>
        <begin position="1"/>
        <end position="21"/>
    </location>
</feature>
<dbReference type="EMBL" id="MSCI01000003">
    <property type="protein sequence ID" value="PQJ58189.1"/>
    <property type="molecule type" value="Genomic_DNA"/>
</dbReference>
<comment type="similarity">
    <text evidence="1">Belongs to the outer membrane OOP (TC 1.B.6) superfamily. OmpA family.</text>
</comment>
<evidence type="ECO:0000313" key="6">
    <source>
        <dbReference type="Proteomes" id="UP000238707"/>
    </source>
</evidence>
<dbReference type="InterPro" id="IPR011250">
    <property type="entry name" value="OMP/PagP_B-barrel"/>
</dbReference>
<dbReference type="Pfam" id="PF01389">
    <property type="entry name" value="OmpA_membrane"/>
    <property type="match status" value="1"/>
</dbReference>
<keyword evidence="6" id="KW-1185">Reference proteome</keyword>
<evidence type="ECO:0000256" key="3">
    <source>
        <dbReference type="SAM" id="SignalP"/>
    </source>
</evidence>
<gene>
    <name evidence="5" type="ORF">BTO10_20965</name>
</gene>